<organism evidence="2 3">
    <name type="scientific">Plantimonas leprariae</name>
    <dbReference type="NCBI Taxonomy" id="2615207"/>
    <lineage>
        <taxon>Bacteria</taxon>
        <taxon>Pseudomonadati</taxon>
        <taxon>Pseudomonadota</taxon>
        <taxon>Alphaproteobacteria</taxon>
        <taxon>Hyphomicrobiales</taxon>
        <taxon>Aurantimonadaceae</taxon>
        <taxon>Plantimonas</taxon>
    </lineage>
</organism>
<evidence type="ECO:0000313" key="3">
    <source>
        <dbReference type="Proteomes" id="UP000432089"/>
    </source>
</evidence>
<feature type="region of interest" description="Disordered" evidence="1">
    <location>
        <begin position="1"/>
        <end position="27"/>
    </location>
</feature>
<feature type="compositionally biased region" description="Basic and acidic residues" evidence="1">
    <location>
        <begin position="82"/>
        <end position="102"/>
    </location>
</feature>
<gene>
    <name evidence="2" type="ORF">F6X38_13275</name>
</gene>
<name>A0A7V7PNH4_9HYPH</name>
<reference evidence="2 3" key="1">
    <citation type="submission" date="2019-09" db="EMBL/GenBank/DDBJ databases">
        <title>YIM 132180 draft genome.</title>
        <authorList>
            <person name="Zhang K."/>
        </authorList>
    </citation>
    <scope>NUCLEOTIDE SEQUENCE [LARGE SCALE GENOMIC DNA]</scope>
    <source>
        <strain evidence="2 3">YIM 132180</strain>
    </source>
</reference>
<dbReference type="EMBL" id="VZDO01000010">
    <property type="protein sequence ID" value="KAB0679305.1"/>
    <property type="molecule type" value="Genomic_DNA"/>
</dbReference>
<evidence type="ECO:0000313" key="2">
    <source>
        <dbReference type="EMBL" id="KAB0679305.1"/>
    </source>
</evidence>
<keyword evidence="3" id="KW-1185">Reference proteome</keyword>
<protein>
    <recommendedName>
        <fullName evidence="4">PepSY domain-containing protein</fullName>
    </recommendedName>
</protein>
<evidence type="ECO:0000256" key="1">
    <source>
        <dbReference type="SAM" id="MobiDB-lite"/>
    </source>
</evidence>
<dbReference type="AlphaFoldDB" id="A0A7V7PNH4"/>
<sequence length="153" mass="16872">MKRRGAAQHIPAFACGSEPNAPSNSLMNRLRRRGPLRRRSETEETVMKKLIAAGAIALGLVSISAPTFAQGIEFGPNGVRLNDGRDQGRNNRNDDDDGISQREAVRIARSEGLRDVDSVSERRRSFRVEGADRRGRDITVDVDKFSGNVLSVR</sequence>
<feature type="region of interest" description="Disordered" evidence="1">
    <location>
        <begin position="74"/>
        <end position="102"/>
    </location>
</feature>
<comment type="caution">
    <text evidence="2">The sequence shown here is derived from an EMBL/GenBank/DDBJ whole genome shotgun (WGS) entry which is preliminary data.</text>
</comment>
<dbReference type="Proteomes" id="UP000432089">
    <property type="component" value="Unassembled WGS sequence"/>
</dbReference>
<proteinExistence type="predicted"/>
<accession>A0A7V7PNH4</accession>
<evidence type="ECO:0008006" key="4">
    <source>
        <dbReference type="Google" id="ProtNLM"/>
    </source>
</evidence>